<dbReference type="OrthoDB" id="387072at2759"/>
<dbReference type="Gene3D" id="3.40.50.10320">
    <property type="entry name" value="LmbE-like"/>
    <property type="match status" value="1"/>
</dbReference>
<dbReference type="GO" id="GO:0006506">
    <property type="term" value="P:GPI anchor biosynthetic process"/>
    <property type="evidence" value="ECO:0007669"/>
    <property type="project" value="UniProtKB-UniPathway"/>
</dbReference>
<feature type="region of interest" description="Disordered" evidence="3">
    <location>
        <begin position="41"/>
        <end position="78"/>
    </location>
</feature>
<feature type="region of interest" description="Disordered" evidence="3">
    <location>
        <begin position="601"/>
        <end position="641"/>
    </location>
</feature>
<dbReference type="EC" id="3.5.1.89" evidence="2"/>
<evidence type="ECO:0000256" key="3">
    <source>
        <dbReference type="SAM" id="MobiDB-lite"/>
    </source>
</evidence>
<feature type="chain" id="PRO_5005323699" description="N-acetylglucosaminylphosphatidylinositol deacetylase" evidence="5">
    <location>
        <begin position="26"/>
        <end position="961"/>
    </location>
</feature>
<dbReference type="AlphaFoldDB" id="A0A0J9TS68"/>
<evidence type="ECO:0000256" key="2">
    <source>
        <dbReference type="ARBA" id="ARBA00012176"/>
    </source>
</evidence>
<evidence type="ECO:0000313" key="6">
    <source>
        <dbReference type="EMBL" id="KMZ98740.1"/>
    </source>
</evidence>
<keyword evidence="4" id="KW-1133">Transmembrane helix</keyword>
<dbReference type="GO" id="GO:0016020">
    <property type="term" value="C:membrane"/>
    <property type="evidence" value="ECO:0007669"/>
    <property type="project" value="GOC"/>
</dbReference>
<feature type="compositionally biased region" description="Polar residues" evidence="3">
    <location>
        <begin position="41"/>
        <end position="50"/>
    </location>
</feature>
<evidence type="ECO:0000256" key="4">
    <source>
        <dbReference type="SAM" id="Phobius"/>
    </source>
</evidence>
<feature type="transmembrane region" description="Helical" evidence="4">
    <location>
        <begin position="939"/>
        <end position="960"/>
    </location>
</feature>
<feature type="compositionally biased region" description="Basic and acidic residues" evidence="3">
    <location>
        <begin position="601"/>
        <end position="614"/>
    </location>
</feature>
<dbReference type="PANTHER" id="PTHR12993:SF11">
    <property type="entry name" value="N-ACETYLGLUCOSAMINYL-PHOSPHATIDYLINOSITOL DE-N-ACETYLASE"/>
    <property type="match status" value="1"/>
</dbReference>
<organism evidence="6 7">
    <name type="scientific">Plasmodium vivax North Korean</name>
    <dbReference type="NCBI Taxonomy" id="1035514"/>
    <lineage>
        <taxon>Eukaryota</taxon>
        <taxon>Sar</taxon>
        <taxon>Alveolata</taxon>
        <taxon>Apicomplexa</taxon>
        <taxon>Aconoidasida</taxon>
        <taxon>Haemosporida</taxon>
        <taxon>Plasmodiidae</taxon>
        <taxon>Plasmodium</taxon>
        <taxon>Plasmodium (Plasmodium)</taxon>
    </lineage>
</organism>
<feature type="compositionally biased region" description="Polar residues" evidence="3">
    <location>
        <begin position="62"/>
        <end position="71"/>
    </location>
</feature>
<gene>
    <name evidence="6" type="ORF">PVNG_03600</name>
</gene>
<dbReference type="UniPathway" id="UPA00196"/>
<dbReference type="Proteomes" id="UP000053239">
    <property type="component" value="Unassembled WGS sequence"/>
</dbReference>
<dbReference type="InterPro" id="IPR003737">
    <property type="entry name" value="GlcNAc_PI_deacetylase-related"/>
</dbReference>
<feature type="signal peptide" evidence="5">
    <location>
        <begin position="1"/>
        <end position="25"/>
    </location>
</feature>
<feature type="compositionally biased region" description="Polar residues" evidence="3">
    <location>
        <begin position="615"/>
        <end position="625"/>
    </location>
</feature>
<sequence>MMPTMETFTLLLAIVLMLYLNPGDYMSSSDTIGAFEPLSSTNRCSNSANPSRKERGLASADDQPSSSTGKSYKSIVEKKRSLSNKRAFVVPDDQPLPTGKYTSVDVHAEEIELDRLPRRKEFVEPEPIPSTSKAFLEPEPIPSTSKAYVESNPMPSTSKAASTEAPFESPFEVPTTDTTSSRQDRFFRKKPKESKDLIPSYLDSILDSDVLNYYEQNMGSIHSEDMDVENLFDELCVQTYVMSAHLMVHGDANQKESAYMSICRDCHHFFVSDKECLDNSINMSIKNDNEKETVIKVPLLGLRYAKSNKSDQSFLVNFPVTYILSKLTSSVLNMDSYDTKSMSITCDILRKKLERDINENLVKFPSDMGIFSDYILSYKENFKNEMSNNIKDLSDPLHSCKELLRSFENMEILTTSLLNKSGTKYAEHRASQKKMESFVFSIFNFNYREYDINVHIKLIYDFSHIIYGIIERVKKVYNNDIKFLFLKDLETPEFFFLRNNLNIKNICSINIIATISWFFNQVNMGLYNKNKTVPYLFMKKFSYKNIEKIVKMESIQKNVPKEYITDLCINTMAEMVDMVGSALIAYQNDNLSELDEEIDAAEHARDTSSGRDTPRAQSPVSSSGGDTPRAQSPVLFSGGDGLRSSDPNPLSYISLLLSSPLGHIPYSFSPDPAVPASPPPPQTRKAVTPKFTFSNIIKYAEMSLLKERLNVLLVEDTSDGGSSNESQKDIQTLQKNFWARENFICLMKIFSSKMNFHLSGLQKSFLQKLTLENYKSYAILNRPLDDRNHMYFCSLPGEYLIHKIFSSKKKDLLTWLKEKENVSFVIAHPDDEIMFFFPTIKLLFEKKKKEEIFLLSLTNGDFYSQGKIREKELYHVWSYLGGVKNNCKVMNDPDVQDGSALWNDQHLADILADYCTRCNISNKRFLTFRLMYLYRSQFVYYRILFCLFSQYAYFNAFDLIS</sequence>
<proteinExistence type="inferred from homology"/>
<dbReference type="PANTHER" id="PTHR12993">
    <property type="entry name" value="N-ACETYLGLUCOSAMINYL-PHOSPHATIDYLINOSITOL DE-N-ACETYLASE-RELATED"/>
    <property type="match status" value="1"/>
</dbReference>
<dbReference type="GO" id="GO:0000225">
    <property type="term" value="F:N-acetylglucosaminylphosphatidylinositol deacetylase activity"/>
    <property type="evidence" value="ECO:0007669"/>
    <property type="project" value="UniProtKB-EC"/>
</dbReference>
<dbReference type="InterPro" id="IPR024078">
    <property type="entry name" value="LmbE-like_dom_sf"/>
</dbReference>
<evidence type="ECO:0000256" key="5">
    <source>
        <dbReference type="SAM" id="SignalP"/>
    </source>
</evidence>
<keyword evidence="5" id="KW-0732">Signal</keyword>
<feature type="region of interest" description="Disordered" evidence="3">
    <location>
        <begin position="145"/>
        <end position="184"/>
    </location>
</feature>
<comment type="similarity">
    <text evidence="1">Belongs to the PIGL family.</text>
</comment>
<accession>A0A0J9TS68</accession>
<reference evidence="6 7" key="1">
    <citation type="submission" date="2011-09" db="EMBL/GenBank/DDBJ databases">
        <title>The Genome Sequence of Plasmodium vivax North Korean.</title>
        <authorList>
            <consortium name="The Broad Institute Genome Sequencing Platform"/>
            <consortium name="The Broad Institute Genome Sequencing Center for Infectious Disease"/>
            <person name="Neafsey D."/>
            <person name="Carlton J."/>
            <person name="Barnwell J."/>
            <person name="Collins W."/>
            <person name="Escalante A."/>
            <person name="Mullikin J."/>
            <person name="Saul A."/>
            <person name="Guigo R."/>
            <person name="Camara F."/>
            <person name="Young S.K."/>
            <person name="Zeng Q."/>
            <person name="Gargeya S."/>
            <person name="Fitzgerald M."/>
            <person name="Haas B."/>
            <person name="Abouelleil A."/>
            <person name="Alvarado L."/>
            <person name="Arachchi H.M."/>
            <person name="Berlin A."/>
            <person name="Brown A."/>
            <person name="Chapman S.B."/>
            <person name="Chen Z."/>
            <person name="Dunbar C."/>
            <person name="Freedman E."/>
            <person name="Gearin G."/>
            <person name="Gellesch M."/>
            <person name="Goldberg J."/>
            <person name="Griggs A."/>
            <person name="Gujja S."/>
            <person name="Heiman D."/>
            <person name="Howarth C."/>
            <person name="Larson L."/>
            <person name="Lui A."/>
            <person name="MacDonald P.J.P."/>
            <person name="Montmayeur A."/>
            <person name="Murphy C."/>
            <person name="Neiman D."/>
            <person name="Pearson M."/>
            <person name="Priest M."/>
            <person name="Roberts A."/>
            <person name="Saif S."/>
            <person name="Shea T."/>
            <person name="Shenoy N."/>
            <person name="Sisk P."/>
            <person name="Stolte C."/>
            <person name="Sykes S."/>
            <person name="Wortman J."/>
            <person name="Nusbaum C."/>
            <person name="Birren B."/>
        </authorList>
    </citation>
    <scope>NUCLEOTIDE SEQUENCE [LARGE SCALE GENOMIC DNA]</scope>
    <source>
        <strain evidence="6 7">North Korean</strain>
    </source>
</reference>
<evidence type="ECO:0000313" key="7">
    <source>
        <dbReference type="Proteomes" id="UP000053239"/>
    </source>
</evidence>
<evidence type="ECO:0000256" key="1">
    <source>
        <dbReference type="ARBA" id="ARBA00006066"/>
    </source>
</evidence>
<dbReference type="EMBL" id="KQ235444">
    <property type="protein sequence ID" value="KMZ98740.1"/>
    <property type="molecule type" value="Genomic_DNA"/>
</dbReference>
<dbReference type="Pfam" id="PF02585">
    <property type="entry name" value="PIG-L"/>
    <property type="match status" value="1"/>
</dbReference>
<keyword evidence="4" id="KW-0472">Membrane</keyword>
<keyword evidence="4" id="KW-0812">Transmembrane</keyword>
<dbReference type="SUPFAM" id="SSF102588">
    <property type="entry name" value="LmbE-like"/>
    <property type="match status" value="1"/>
</dbReference>
<name>A0A0J9TS68_PLAVI</name>
<protein>
    <recommendedName>
        <fullName evidence="2">N-acetylglucosaminylphosphatidylinositol deacetylase</fullName>
        <ecNumber evidence="2">3.5.1.89</ecNumber>
    </recommendedName>
</protein>
<dbReference type="GO" id="GO:0005783">
    <property type="term" value="C:endoplasmic reticulum"/>
    <property type="evidence" value="ECO:0007669"/>
    <property type="project" value="TreeGrafter"/>
</dbReference>